<dbReference type="Gene3D" id="3.90.1150.30">
    <property type="match status" value="1"/>
</dbReference>
<keyword evidence="1" id="KW-0238">DNA-binding</keyword>
<dbReference type="InterPro" id="IPR058532">
    <property type="entry name" value="YjbR/MT2646/Rv2570-like"/>
</dbReference>
<comment type="caution">
    <text evidence="1">The sequence shown here is derived from an EMBL/GenBank/DDBJ whole genome shotgun (WGS) entry which is preliminary data.</text>
</comment>
<keyword evidence="2" id="KW-1185">Reference proteome</keyword>
<dbReference type="Pfam" id="PF04237">
    <property type="entry name" value="YjbR"/>
    <property type="match status" value="1"/>
</dbReference>
<dbReference type="EMBL" id="BAAANY010000036">
    <property type="protein sequence ID" value="GAA1710006.1"/>
    <property type="molecule type" value="Genomic_DNA"/>
</dbReference>
<dbReference type="InterPro" id="IPR007351">
    <property type="entry name" value="YjbR"/>
</dbReference>
<name>A0ABP4UTB7_9ACTN</name>
<reference evidence="2" key="1">
    <citation type="journal article" date="2019" name="Int. J. Syst. Evol. Microbiol.">
        <title>The Global Catalogue of Microorganisms (GCM) 10K type strain sequencing project: providing services to taxonomists for standard genome sequencing and annotation.</title>
        <authorList>
            <consortium name="The Broad Institute Genomics Platform"/>
            <consortium name="The Broad Institute Genome Sequencing Center for Infectious Disease"/>
            <person name="Wu L."/>
            <person name="Ma J."/>
        </authorList>
    </citation>
    <scope>NUCLEOTIDE SEQUENCE [LARGE SCALE GENOMIC DNA]</scope>
    <source>
        <strain evidence="2">JCM 14718</strain>
    </source>
</reference>
<organism evidence="1 2">
    <name type="scientific">Fodinicola feengrottensis</name>
    <dbReference type="NCBI Taxonomy" id="435914"/>
    <lineage>
        <taxon>Bacteria</taxon>
        <taxon>Bacillati</taxon>
        <taxon>Actinomycetota</taxon>
        <taxon>Actinomycetes</taxon>
        <taxon>Mycobacteriales</taxon>
        <taxon>Fodinicola</taxon>
    </lineage>
</organism>
<dbReference type="SUPFAM" id="SSF142906">
    <property type="entry name" value="YjbR-like"/>
    <property type="match status" value="1"/>
</dbReference>
<protein>
    <submittedName>
        <fullName evidence="1">MmcQ/YjbR family DNA-binding protein</fullName>
    </submittedName>
</protein>
<accession>A0ABP4UTB7</accession>
<dbReference type="GO" id="GO:0003677">
    <property type="term" value="F:DNA binding"/>
    <property type="evidence" value="ECO:0007669"/>
    <property type="project" value="UniProtKB-KW"/>
</dbReference>
<dbReference type="InterPro" id="IPR038056">
    <property type="entry name" value="YjbR-like_sf"/>
</dbReference>
<evidence type="ECO:0000313" key="1">
    <source>
        <dbReference type="EMBL" id="GAA1710006.1"/>
    </source>
</evidence>
<sequence>MAPKAQALTPAKIAAFALEFAETTEENPFGFGTDVYKVVGKVFVILSPENDPPRVSLKCDPDLALHLREQYDAVTPGYHLNKRHWNTVALDGSVPADEVLEMVEHSYWRVAAGLPKATRVRLGDAP</sequence>
<dbReference type="Proteomes" id="UP001500618">
    <property type="component" value="Unassembled WGS sequence"/>
</dbReference>
<gene>
    <name evidence="1" type="ORF">GCM10009765_69120</name>
</gene>
<proteinExistence type="predicted"/>
<evidence type="ECO:0000313" key="2">
    <source>
        <dbReference type="Proteomes" id="UP001500618"/>
    </source>
</evidence>
<dbReference type="RefSeq" id="WP_279579426.1">
    <property type="nucleotide sequence ID" value="NZ_BAAANY010000036.1"/>
</dbReference>
<dbReference type="PANTHER" id="PTHR35145:SF1">
    <property type="entry name" value="CYTOPLASMIC PROTEIN"/>
    <property type="match status" value="1"/>
</dbReference>
<dbReference type="PANTHER" id="PTHR35145">
    <property type="entry name" value="CYTOPLASMIC PROTEIN-RELATED"/>
    <property type="match status" value="1"/>
</dbReference>